<dbReference type="EMBL" id="JAFIMR010000004">
    <property type="protein sequence ID" value="KAI1879774.1"/>
    <property type="molecule type" value="Genomic_DNA"/>
</dbReference>
<feature type="chain" id="PRO_5040165840" evidence="1">
    <location>
        <begin position="18"/>
        <end position="263"/>
    </location>
</feature>
<gene>
    <name evidence="2" type="ORF">JX265_002728</name>
</gene>
<comment type="caution">
    <text evidence="2">The sequence shown here is derived from an EMBL/GenBank/DDBJ whole genome shotgun (WGS) entry which is preliminary data.</text>
</comment>
<name>A0A9Q0AQN6_9PEZI</name>
<feature type="signal peptide" evidence="1">
    <location>
        <begin position="1"/>
        <end position="17"/>
    </location>
</feature>
<accession>A0A9Q0AQN6</accession>
<organism evidence="2 3">
    <name type="scientific">Neoarthrinium moseri</name>
    <dbReference type="NCBI Taxonomy" id="1658444"/>
    <lineage>
        <taxon>Eukaryota</taxon>
        <taxon>Fungi</taxon>
        <taxon>Dikarya</taxon>
        <taxon>Ascomycota</taxon>
        <taxon>Pezizomycotina</taxon>
        <taxon>Sordariomycetes</taxon>
        <taxon>Xylariomycetidae</taxon>
        <taxon>Amphisphaeriales</taxon>
        <taxon>Apiosporaceae</taxon>
        <taxon>Neoarthrinium</taxon>
    </lineage>
</organism>
<evidence type="ECO:0000313" key="2">
    <source>
        <dbReference type="EMBL" id="KAI1879774.1"/>
    </source>
</evidence>
<keyword evidence="1" id="KW-0732">Signal</keyword>
<protein>
    <submittedName>
        <fullName evidence="2">Uncharacterized protein</fullName>
    </submittedName>
</protein>
<sequence length="263" mass="28448">MFRQVITVAALLAAAVALPLTENSGSSSAHTRDTNVVLEVESHVLPCVTDSTLNCPKQSQKIKGDVDDGKTKGIILRNDDSEARSFFFYRNSCECVPLKHITIPAKGKAFVALADDFQGRVMRGTEANNLDGASHILGTWMELTNVAATGQGWADVSLIKGCDGAVSVKSLDGSEVKTGFSEWLLDDAPASAYMLKSGGAKVIKHTEELTNINILAAPRDYLASKIGYNKAYLDDHYAERNMGEPVIMSANARFDITFYKGRP</sequence>
<reference evidence="2" key="1">
    <citation type="submission" date="2021-03" db="EMBL/GenBank/DDBJ databases">
        <title>Revisited historic fungal species revealed as producer of novel bioactive compounds through whole genome sequencing and comparative genomics.</title>
        <authorList>
            <person name="Vignolle G.A."/>
            <person name="Hochenegger N."/>
            <person name="Mach R.L."/>
            <person name="Mach-Aigner A.R."/>
            <person name="Javad Rahimi M."/>
            <person name="Salim K.A."/>
            <person name="Chan C.M."/>
            <person name="Lim L.B.L."/>
            <person name="Cai F."/>
            <person name="Druzhinina I.S."/>
            <person name="U'Ren J.M."/>
            <person name="Derntl C."/>
        </authorList>
    </citation>
    <scope>NUCLEOTIDE SEQUENCE</scope>
    <source>
        <strain evidence="2">TUCIM 5799</strain>
    </source>
</reference>
<dbReference type="AlphaFoldDB" id="A0A9Q0AQN6"/>
<evidence type="ECO:0000313" key="3">
    <source>
        <dbReference type="Proteomes" id="UP000829685"/>
    </source>
</evidence>
<evidence type="ECO:0000256" key="1">
    <source>
        <dbReference type="SAM" id="SignalP"/>
    </source>
</evidence>
<keyword evidence="3" id="KW-1185">Reference proteome</keyword>
<dbReference type="Proteomes" id="UP000829685">
    <property type="component" value="Unassembled WGS sequence"/>
</dbReference>
<proteinExistence type="predicted"/>